<keyword evidence="6" id="KW-0843">Virulence</keyword>
<dbReference type="SUPFAM" id="SSF55785">
    <property type="entry name" value="PYP-like sensor domain (PAS domain)"/>
    <property type="match status" value="2"/>
</dbReference>
<evidence type="ECO:0000256" key="2">
    <source>
        <dbReference type="ARBA" id="ARBA00012438"/>
    </source>
</evidence>
<dbReference type="InterPro" id="IPR011006">
    <property type="entry name" value="CheY-like_superfamily"/>
</dbReference>
<feature type="modified residue" description="Phosphohistidine" evidence="9">
    <location>
        <position position="1222"/>
    </location>
</feature>
<dbReference type="Pfam" id="PF00072">
    <property type="entry name" value="Response_reg"/>
    <property type="match status" value="2"/>
</dbReference>
<dbReference type="Pfam" id="PF00989">
    <property type="entry name" value="PAS"/>
    <property type="match status" value="1"/>
</dbReference>
<dbReference type="SMART" id="SM00387">
    <property type="entry name" value="HATPase_c"/>
    <property type="match status" value="1"/>
</dbReference>
<dbReference type="EC" id="2.7.13.3" evidence="2"/>
<evidence type="ECO:0000256" key="9">
    <source>
        <dbReference type="PROSITE-ProRule" id="PRU00110"/>
    </source>
</evidence>
<dbReference type="PANTHER" id="PTHR45339:SF3">
    <property type="entry name" value="HISTIDINE KINASE"/>
    <property type="match status" value="1"/>
</dbReference>
<comment type="function">
    <text evidence="7">Member of the two-component regulatory system BvgS/BvgA. Phosphorylates BvgA via a four-step phosphorelay in response to environmental signals.</text>
</comment>
<evidence type="ECO:0000256" key="4">
    <source>
        <dbReference type="ARBA" id="ARBA00022729"/>
    </source>
</evidence>
<dbReference type="Pfam" id="PF08448">
    <property type="entry name" value="PAS_4"/>
    <property type="match status" value="1"/>
</dbReference>
<dbReference type="InterPro" id="IPR001789">
    <property type="entry name" value="Sig_transdc_resp-reg_receiver"/>
</dbReference>
<feature type="transmembrane region" description="Helical" evidence="11">
    <location>
        <begin position="84"/>
        <end position="106"/>
    </location>
</feature>
<feature type="domain" description="Histidine kinase" evidence="12">
    <location>
        <begin position="587"/>
        <end position="811"/>
    </location>
</feature>
<dbReference type="SMART" id="SM00448">
    <property type="entry name" value="REC"/>
    <property type="match status" value="2"/>
</dbReference>
<evidence type="ECO:0000256" key="5">
    <source>
        <dbReference type="ARBA" id="ARBA00023012"/>
    </source>
</evidence>
<proteinExistence type="predicted"/>
<dbReference type="SMART" id="SM00091">
    <property type="entry name" value="PAS"/>
    <property type="match status" value="2"/>
</dbReference>
<dbReference type="CDD" id="cd16922">
    <property type="entry name" value="HATPase_EvgS-ArcB-TorS-like"/>
    <property type="match status" value="1"/>
</dbReference>
<dbReference type="GO" id="GO:0000155">
    <property type="term" value="F:phosphorelay sensor kinase activity"/>
    <property type="evidence" value="ECO:0007669"/>
    <property type="project" value="InterPro"/>
</dbReference>
<dbReference type="CDD" id="cd00130">
    <property type="entry name" value="PAS"/>
    <property type="match status" value="2"/>
</dbReference>
<feature type="transmembrane region" description="Helical" evidence="11">
    <location>
        <begin position="188"/>
        <end position="211"/>
    </location>
</feature>
<sequence length="1281" mass="136094">MYRPVVAAPPLPQLLQFLPLYFLLAGMAVWLERQPGQIGTLWFAAALGAAWLLRQPPAQAPLLLLGALCAELLARLALGDNAGHAALAALPATLEMALAAALLRRVPARYQFDASPQGFLLLLLLGCCAPPLLGATLAAWWRQPALFESFGNAWGLHYMGATIGALAMLPLARLALRPGPSLAQRLGALHIGLLALLALATCGGALLYMPFPFMAIVVPLTCVALALSFEHLALLSWMCAAVCGAMLSCGLFLPPPIYGRWQEAMIYVPLLAVLVPPLMLAVSINQVRRKDAQRIKVERELERNHQKLQTIIDHMPALVGYWDRSLMNGFGNRAYLEWFGKTPEQMRGRHIREVIGEERYRLNLPHMEAALRGESPLFERTIVGADGATRYSLASYVPDVVDGKVIGFYAFVTDISPLKQAQRQQQEARTQLQAVIDSASEFSIITTDRAGLITLFSRGAQRMLGYSAEELVGLHTPLLLHLADEMAVHGAALAAELGHPVEGMEIFVARARLGQADLNEWHYRRKDGSRVPVRLVVTAMRDADGAIVGFLGIASDITEQRQLQDSLVMSKELAEAASLAKSEFVANMSHEIRTPLNAVLGMAYLLDTPALAPEQRRYVAMIRASGRSLLSILNDILDFEKVEAGRMELSPLPFRLDEVLGTLANIMTVNAAGKPLDLALGLAPDVPRALVGDGGRLQQVLVNLVGNAIKFTAEGEVALWIERVAQRAPTPGRVLLRFSVHDTGIGIDAAQQQRLFGAFAQGDSSISRRYGGTGLGLVISRRLVELMGGHLELHSAAGQGSEFSVTLPFRLGSDEALAEAGPVWPALRLLLVGPPRTSRDYLDKTLRAWQAQVDTADSGPEAVARLHARLAGGGGYDAVLMDWQMADMDGVATMQALRALLPGGALPVLLLVDAAAHGGLIGQPGAAEADAVLVKPLTGSALHELLRRLLAGEAAAAPAAGAEPTPAAPLAGVRLLLVEDNALNQIVARGMLQQVGASVTLAEDGAVALERLRAGPADFDLVLMDIQMPQMDGYSATRAIRAQLGLDLPILAMTAGVTQNEQRQCLAAGMNDVVAKPIELERLLAAIGRQLGGRGAAGQPAGTARSAGVSTARSAGAAAARSAEAATARSAGAVAAQAAGAVPATGAALPPLQAPPAAAPSADGATADGLDQLFQLGGGDTAYADKMLSLIEQTVERAGAELAQARDAWRDERRDDSMRQLHSLRGSVGMLGAKQFAALSLLLEQAIAAGDRDQAERHFGAAEAALRPTLAAARRWIERQR</sequence>
<dbReference type="SUPFAM" id="SSF47226">
    <property type="entry name" value="Histidine-containing phosphotransfer domain, HPT domain"/>
    <property type="match status" value="1"/>
</dbReference>
<dbReference type="CDD" id="cd17546">
    <property type="entry name" value="REC_hyHK_CKI1_RcsC-like"/>
    <property type="match status" value="2"/>
</dbReference>
<dbReference type="SMART" id="SM00086">
    <property type="entry name" value="PAC"/>
    <property type="match status" value="2"/>
</dbReference>
<name>A0A1I4I6G8_9BURK</name>
<evidence type="ECO:0000259" key="14">
    <source>
        <dbReference type="PROSITE" id="PS50112"/>
    </source>
</evidence>
<accession>A0A1I4I6G8</accession>
<feature type="domain" description="PAS" evidence="14">
    <location>
        <begin position="428"/>
        <end position="473"/>
    </location>
</feature>
<dbReference type="InterPro" id="IPR035965">
    <property type="entry name" value="PAS-like_dom_sf"/>
</dbReference>
<evidence type="ECO:0000259" key="12">
    <source>
        <dbReference type="PROSITE" id="PS50109"/>
    </source>
</evidence>
<dbReference type="Gene3D" id="1.20.120.160">
    <property type="entry name" value="HPT domain"/>
    <property type="match status" value="1"/>
</dbReference>
<keyword evidence="11" id="KW-1133">Transmembrane helix</keyword>
<gene>
    <name evidence="17" type="ORF">SAMN02982985_00511</name>
</gene>
<keyword evidence="5" id="KW-0902">Two-component regulatory system</keyword>
<dbReference type="PROSITE" id="PS50110">
    <property type="entry name" value="RESPONSE_REGULATORY"/>
    <property type="match status" value="2"/>
</dbReference>
<reference evidence="17 18" key="1">
    <citation type="submission" date="2016-10" db="EMBL/GenBank/DDBJ databases">
        <authorList>
            <person name="de Groot N.N."/>
        </authorList>
    </citation>
    <scope>NUCLEOTIDE SEQUENCE [LARGE SCALE GENOMIC DNA]</scope>
    <source>
        <strain evidence="17 18">ATCC 43154</strain>
    </source>
</reference>
<feature type="modified residue" description="4-aspartylphosphate" evidence="10">
    <location>
        <position position="882"/>
    </location>
</feature>
<evidence type="ECO:0000259" key="13">
    <source>
        <dbReference type="PROSITE" id="PS50110"/>
    </source>
</evidence>
<evidence type="ECO:0000256" key="8">
    <source>
        <dbReference type="ARBA" id="ARBA00070152"/>
    </source>
</evidence>
<dbReference type="FunFam" id="3.30.565.10:FF:000010">
    <property type="entry name" value="Sensor histidine kinase RcsC"/>
    <property type="match status" value="1"/>
</dbReference>
<dbReference type="InterPro" id="IPR003661">
    <property type="entry name" value="HisK_dim/P_dom"/>
</dbReference>
<dbReference type="Pfam" id="PF00512">
    <property type="entry name" value="HisKA"/>
    <property type="match status" value="1"/>
</dbReference>
<dbReference type="InterPro" id="IPR004358">
    <property type="entry name" value="Sig_transdc_His_kin-like_C"/>
</dbReference>
<dbReference type="SUPFAM" id="SSF55874">
    <property type="entry name" value="ATPase domain of HSP90 chaperone/DNA topoisomerase II/histidine kinase"/>
    <property type="match status" value="1"/>
</dbReference>
<dbReference type="SUPFAM" id="SSF52172">
    <property type="entry name" value="CheY-like"/>
    <property type="match status" value="2"/>
</dbReference>
<dbReference type="InterPro" id="IPR000014">
    <property type="entry name" value="PAS"/>
</dbReference>
<dbReference type="InterPro" id="IPR036890">
    <property type="entry name" value="HATPase_C_sf"/>
</dbReference>
<evidence type="ECO:0000256" key="1">
    <source>
        <dbReference type="ARBA" id="ARBA00000085"/>
    </source>
</evidence>
<feature type="transmembrane region" description="Helical" evidence="11">
    <location>
        <begin position="153"/>
        <end position="176"/>
    </location>
</feature>
<comment type="catalytic activity">
    <reaction evidence="1">
        <text>ATP + protein L-histidine = ADP + protein N-phospho-L-histidine.</text>
        <dbReference type="EC" id="2.7.13.3"/>
    </reaction>
</comment>
<dbReference type="PANTHER" id="PTHR45339">
    <property type="entry name" value="HYBRID SIGNAL TRANSDUCTION HISTIDINE KINASE J"/>
    <property type="match status" value="1"/>
</dbReference>
<feature type="domain" description="HPt" evidence="16">
    <location>
        <begin position="1180"/>
        <end position="1281"/>
    </location>
</feature>
<dbReference type="PROSITE" id="PS50894">
    <property type="entry name" value="HPT"/>
    <property type="match status" value="1"/>
</dbReference>
<feature type="transmembrane region" description="Helical" evidence="11">
    <location>
        <begin position="265"/>
        <end position="284"/>
    </location>
</feature>
<protein>
    <recommendedName>
        <fullName evidence="8">Virulence sensor protein BvgS</fullName>
        <ecNumber evidence="2">2.7.13.3</ecNumber>
    </recommendedName>
</protein>
<feature type="transmembrane region" description="Helical" evidence="11">
    <location>
        <begin position="37"/>
        <end position="53"/>
    </location>
</feature>
<keyword evidence="11" id="KW-0472">Membrane</keyword>
<dbReference type="Gene3D" id="3.30.450.20">
    <property type="entry name" value="PAS domain"/>
    <property type="match status" value="2"/>
</dbReference>
<keyword evidence="18" id="KW-1185">Reference proteome</keyword>
<dbReference type="InterPro" id="IPR000700">
    <property type="entry name" value="PAS-assoc_C"/>
</dbReference>
<dbReference type="NCBIfam" id="TIGR00229">
    <property type="entry name" value="sensory_box"/>
    <property type="match status" value="2"/>
</dbReference>
<feature type="transmembrane region" description="Helical" evidence="11">
    <location>
        <begin position="12"/>
        <end position="31"/>
    </location>
</feature>
<dbReference type="InterPro" id="IPR008207">
    <property type="entry name" value="Sig_transdc_His_kin_Hpt_dom"/>
</dbReference>
<dbReference type="GO" id="GO:0005524">
    <property type="term" value="F:ATP binding"/>
    <property type="evidence" value="ECO:0007669"/>
    <property type="project" value="UniProtKB-KW"/>
</dbReference>
<dbReference type="EMBL" id="FOTW01000004">
    <property type="protein sequence ID" value="SFL49989.1"/>
    <property type="molecule type" value="Genomic_DNA"/>
</dbReference>
<dbReference type="PROSITE" id="PS50113">
    <property type="entry name" value="PAC"/>
    <property type="match status" value="1"/>
</dbReference>
<dbReference type="Proteomes" id="UP000199470">
    <property type="component" value="Unassembled WGS sequence"/>
</dbReference>
<dbReference type="Pfam" id="PF02518">
    <property type="entry name" value="HATPase_c"/>
    <property type="match status" value="1"/>
</dbReference>
<dbReference type="GO" id="GO:0005886">
    <property type="term" value="C:plasma membrane"/>
    <property type="evidence" value="ECO:0007669"/>
    <property type="project" value="UniProtKB-SubCell"/>
</dbReference>
<dbReference type="Gene3D" id="3.30.565.10">
    <property type="entry name" value="Histidine kinase-like ATPase, C-terminal domain"/>
    <property type="match status" value="1"/>
</dbReference>
<dbReference type="InterPro" id="IPR013656">
    <property type="entry name" value="PAS_4"/>
</dbReference>
<evidence type="ECO:0000313" key="17">
    <source>
        <dbReference type="EMBL" id="SFL49989.1"/>
    </source>
</evidence>
<dbReference type="InterPro" id="IPR005467">
    <property type="entry name" value="His_kinase_dom"/>
</dbReference>
<dbReference type="InterPro" id="IPR013767">
    <property type="entry name" value="PAS_fold"/>
</dbReference>
<dbReference type="RefSeq" id="WP_093383187.1">
    <property type="nucleotide sequence ID" value="NZ_FOTW01000004.1"/>
</dbReference>
<dbReference type="InterPro" id="IPR036097">
    <property type="entry name" value="HisK_dim/P_sf"/>
</dbReference>
<evidence type="ECO:0000256" key="7">
    <source>
        <dbReference type="ARBA" id="ARBA00058004"/>
    </source>
</evidence>
<evidence type="ECO:0000256" key="6">
    <source>
        <dbReference type="ARBA" id="ARBA00023026"/>
    </source>
</evidence>
<evidence type="ECO:0000313" key="18">
    <source>
        <dbReference type="Proteomes" id="UP000199470"/>
    </source>
</evidence>
<feature type="domain" description="Response regulatory" evidence="13">
    <location>
        <begin position="828"/>
        <end position="950"/>
    </location>
</feature>
<feature type="modified residue" description="4-aspartylphosphate" evidence="10">
    <location>
        <position position="1025"/>
    </location>
</feature>
<dbReference type="InterPro" id="IPR036641">
    <property type="entry name" value="HPT_dom_sf"/>
</dbReference>
<dbReference type="PROSITE" id="PS50112">
    <property type="entry name" value="PAS"/>
    <property type="match status" value="1"/>
</dbReference>
<dbReference type="CDD" id="cd00082">
    <property type="entry name" value="HisKA"/>
    <property type="match status" value="1"/>
</dbReference>
<dbReference type="STRING" id="758825.SAMN02982985_00511"/>
<keyword evidence="11" id="KW-0812">Transmembrane</keyword>
<dbReference type="GO" id="GO:0006355">
    <property type="term" value="P:regulation of DNA-templated transcription"/>
    <property type="evidence" value="ECO:0007669"/>
    <property type="project" value="InterPro"/>
</dbReference>
<organism evidence="17 18">
    <name type="scientific">Rugamonas rubra</name>
    <dbReference type="NCBI Taxonomy" id="758825"/>
    <lineage>
        <taxon>Bacteria</taxon>
        <taxon>Pseudomonadati</taxon>
        <taxon>Pseudomonadota</taxon>
        <taxon>Betaproteobacteria</taxon>
        <taxon>Burkholderiales</taxon>
        <taxon>Oxalobacteraceae</taxon>
        <taxon>Telluria group</taxon>
        <taxon>Rugamonas</taxon>
    </lineage>
</organism>
<dbReference type="Gene3D" id="1.10.287.130">
    <property type="match status" value="1"/>
</dbReference>
<evidence type="ECO:0000259" key="15">
    <source>
        <dbReference type="PROSITE" id="PS50113"/>
    </source>
</evidence>
<feature type="transmembrane region" description="Helical" evidence="11">
    <location>
        <begin position="118"/>
        <end position="141"/>
    </location>
</feature>
<feature type="transmembrane region" description="Helical" evidence="11">
    <location>
        <begin position="231"/>
        <end position="253"/>
    </location>
</feature>
<dbReference type="Gene3D" id="3.40.50.2300">
    <property type="match status" value="2"/>
</dbReference>
<dbReference type="Pfam" id="PF01627">
    <property type="entry name" value="Hpt"/>
    <property type="match status" value="1"/>
</dbReference>
<evidence type="ECO:0000256" key="10">
    <source>
        <dbReference type="PROSITE-ProRule" id="PRU00169"/>
    </source>
</evidence>
<dbReference type="PROSITE" id="PS50109">
    <property type="entry name" value="HIS_KIN"/>
    <property type="match status" value="1"/>
</dbReference>
<dbReference type="InterPro" id="IPR003594">
    <property type="entry name" value="HATPase_dom"/>
</dbReference>
<evidence type="ECO:0000256" key="11">
    <source>
        <dbReference type="SAM" id="Phobius"/>
    </source>
</evidence>
<keyword evidence="3 10" id="KW-0597">Phosphoprotein</keyword>
<dbReference type="InterPro" id="IPR001610">
    <property type="entry name" value="PAC"/>
</dbReference>
<feature type="domain" description="PAC" evidence="15">
    <location>
        <begin position="517"/>
        <end position="569"/>
    </location>
</feature>
<dbReference type="SMART" id="SM00388">
    <property type="entry name" value="HisKA"/>
    <property type="match status" value="1"/>
</dbReference>
<evidence type="ECO:0000256" key="3">
    <source>
        <dbReference type="ARBA" id="ARBA00022553"/>
    </source>
</evidence>
<dbReference type="SUPFAM" id="SSF47384">
    <property type="entry name" value="Homodimeric domain of signal transducing histidine kinase"/>
    <property type="match status" value="1"/>
</dbReference>
<feature type="domain" description="Response regulatory" evidence="13">
    <location>
        <begin position="974"/>
        <end position="1091"/>
    </location>
</feature>
<dbReference type="OrthoDB" id="5290456at2"/>
<evidence type="ECO:0000259" key="16">
    <source>
        <dbReference type="PROSITE" id="PS50894"/>
    </source>
</evidence>
<keyword evidence="4" id="KW-0732">Signal</keyword>
<dbReference type="PRINTS" id="PR00344">
    <property type="entry name" value="BCTRLSENSOR"/>
</dbReference>